<organism evidence="2 3">
    <name type="scientific">Populus tomentosa</name>
    <name type="common">Chinese white poplar</name>
    <dbReference type="NCBI Taxonomy" id="118781"/>
    <lineage>
        <taxon>Eukaryota</taxon>
        <taxon>Viridiplantae</taxon>
        <taxon>Streptophyta</taxon>
        <taxon>Embryophyta</taxon>
        <taxon>Tracheophyta</taxon>
        <taxon>Spermatophyta</taxon>
        <taxon>Magnoliopsida</taxon>
        <taxon>eudicotyledons</taxon>
        <taxon>Gunneridae</taxon>
        <taxon>Pentapetalae</taxon>
        <taxon>rosids</taxon>
        <taxon>fabids</taxon>
        <taxon>Malpighiales</taxon>
        <taxon>Salicaceae</taxon>
        <taxon>Saliceae</taxon>
        <taxon>Populus</taxon>
    </lineage>
</organism>
<protein>
    <submittedName>
        <fullName evidence="2">Uncharacterized protein</fullName>
    </submittedName>
</protein>
<gene>
    <name evidence="2" type="ORF">POTOM_039566</name>
</gene>
<evidence type="ECO:0000256" key="1">
    <source>
        <dbReference type="SAM" id="MobiDB-lite"/>
    </source>
</evidence>
<accession>A0A8X8CJG4</accession>
<comment type="caution">
    <text evidence="2">The sequence shown here is derived from an EMBL/GenBank/DDBJ whole genome shotgun (WGS) entry which is preliminary data.</text>
</comment>
<reference evidence="2" key="1">
    <citation type="journal article" date="2020" name="bioRxiv">
        <title>Hybrid origin of Populus tomentosa Carr. identified through genome sequencing and phylogenomic analysis.</title>
        <authorList>
            <person name="An X."/>
            <person name="Gao K."/>
            <person name="Chen Z."/>
            <person name="Li J."/>
            <person name="Yang X."/>
            <person name="Yang X."/>
            <person name="Zhou J."/>
            <person name="Guo T."/>
            <person name="Zhao T."/>
            <person name="Huang S."/>
            <person name="Miao D."/>
            <person name="Khan W.U."/>
            <person name="Rao P."/>
            <person name="Ye M."/>
            <person name="Lei B."/>
            <person name="Liao W."/>
            <person name="Wang J."/>
            <person name="Ji L."/>
            <person name="Li Y."/>
            <person name="Guo B."/>
            <person name="Mustafa N.S."/>
            <person name="Li S."/>
            <person name="Yun Q."/>
            <person name="Keller S.R."/>
            <person name="Mao J."/>
            <person name="Zhang R."/>
            <person name="Strauss S.H."/>
        </authorList>
    </citation>
    <scope>NUCLEOTIDE SEQUENCE</scope>
    <source>
        <strain evidence="2">GM15</strain>
        <tissue evidence="2">Leaf</tissue>
    </source>
</reference>
<name>A0A8X8CJG4_POPTO</name>
<feature type="region of interest" description="Disordered" evidence="1">
    <location>
        <begin position="126"/>
        <end position="159"/>
    </location>
</feature>
<feature type="compositionally biased region" description="Basic and acidic residues" evidence="1">
    <location>
        <begin position="138"/>
        <end position="147"/>
    </location>
</feature>
<dbReference type="EMBL" id="JAAWWB010000021">
    <property type="protein sequence ID" value="KAG6756142.1"/>
    <property type="molecule type" value="Genomic_DNA"/>
</dbReference>
<dbReference type="PANTHER" id="PTHR33785:SF8">
    <property type="entry name" value="BZIP DOMAIN-CONTAINING PROTEIN"/>
    <property type="match status" value="1"/>
</dbReference>
<dbReference type="Proteomes" id="UP000886885">
    <property type="component" value="Chromosome 11A"/>
</dbReference>
<sequence length="233" mass="26794">MTMDCSRLIQSLESLWFFTNVVSSRTPHAGNGIKEESTQTTSSILQTSLQNHDEHSPKHEFLIPKCAKCGDFADDGNGIKEESTQTTSSILQTSLQNHDEHPPKHEFLTPKCAKCGDFAAEIEEHDGDIKPIATTEEVEIRKPTKREEKRKRRPRKKRSKRKILGELDLGFDRSRHCYRFDNGFGVFDDRETWRYGMFGRQLQHQVKMPPLNDGMAMKEHLKSWAYAVACTVR</sequence>
<keyword evidence="3" id="KW-1185">Reference proteome</keyword>
<evidence type="ECO:0000313" key="2">
    <source>
        <dbReference type="EMBL" id="KAG6756142.1"/>
    </source>
</evidence>
<dbReference type="AlphaFoldDB" id="A0A8X8CJG4"/>
<proteinExistence type="predicted"/>
<feature type="compositionally biased region" description="Basic residues" evidence="1">
    <location>
        <begin position="148"/>
        <end position="159"/>
    </location>
</feature>
<dbReference type="PANTHER" id="PTHR33785">
    <property type="entry name" value="OS06G0550800 PROTEIN"/>
    <property type="match status" value="1"/>
</dbReference>
<evidence type="ECO:0000313" key="3">
    <source>
        <dbReference type="Proteomes" id="UP000886885"/>
    </source>
</evidence>
<dbReference type="OrthoDB" id="1725654at2759"/>